<sequence length="251" mass="29487">MAEESVIPDYQIDLVRLKPSYGVALTSEEEAIVNSVPERPLHEYFVYKQKVRPEEFKNYVKEAKITPINNYRENFILSKLMIQAYNLGYTSNMSSSQSFEKFNSSYMVIKAFEYLRFFGGIALMGAFNYFVALPRYKSLGIFAYQNTALALTWYFSTTTFIFANNHLISNDLIDVALQNKNDLLRLKAEGKLIYNYPHYSEDFPPSNFGYKIHEFYSSKKKYDEAHKDDFNGINRRTSQYIYHKEHRNKLV</sequence>
<reference evidence="2 3" key="1">
    <citation type="submission" date="2016-11" db="EMBL/GenBank/DDBJ databases">
        <title>The macronuclear genome of Stentor coeruleus: a giant cell with tiny introns.</title>
        <authorList>
            <person name="Slabodnick M."/>
            <person name="Ruby J.G."/>
            <person name="Reiff S.B."/>
            <person name="Swart E.C."/>
            <person name="Gosai S."/>
            <person name="Prabakaran S."/>
            <person name="Witkowska E."/>
            <person name="Larue G.E."/>
            <person name="Fisher S."/>
            <person name="Freeman R.M."/>
            <person name="Gunawardena J."/>
            <person name="Chu W."/>
            <person name="Stover N.A."/>
            <person name="Gregory B.D."/>
            <person name="Nowacki M."/>
            <person name="Derisi J."/>
            <person name="Roy S.W."/>
            <person name="Marshall W.F."/>
            <person name="Sood P."/>
        </authorList>
    </citation>
    <scope>NUCLEOTIDE SEQUENCE [LARGE SCALE GENOMIC DNA]</scope>
    <source>
        <strain evidence="2">WM001</strain>
    </source>
</reference>
<feature type="transmembrane region" description="Helical" evidence="1">
    <location>
        <begin position="143"/>
        <end position="163"/>
    </location>
</feature>
<protein>
    <submittedName>
        <fullName evidence="2">Uncharacterized protein</fullName>
    </submittedName>
</protein>
<dbReference type="OrthoDB" id="10651206at2759"/>
<dbReference type="EMBL" id="MPUH01001057">
    <property type="protein sequence ID" value="OMJ70759.1"/>
    <property type="molecule type" value="Genomic_DNA"/>
</dbReference>
<comment type="caution">
    <text evidence="2">The sequence shown here is derived from an EMBL/GenBank/DDBJ whole genome shotgun (WGS) entry which is preliminary data.</text>
</comment>
<gene>
    <name evidence="2" type="ORF">SteCoe_31208</name>
</gene>
<name>A0A1R2B1Y2_9CILI</name>
<evidence type="ECO:0000313" key="3">
    <source>
        <dbReference type="Proteomes" id="UP000187209"/>
    </source>
</evidence>
<organism evidence="2 3">
    <name type="scientific">Stentor coeruleus</name>
    <dbReference type="NCBI Taxonomy" id="5963"/>
    <lineage>
        <taxon>Eukaryota</taxon>
        <taxon>Sar</taxon>
        <taxon>Alveolata</taxon>
        <taxon>Ciliophora</taxon>
        <taxon>Postciliodesmatophora</taxon>
        <taxon>Heterotrichea</taxon>
        <taxon>Heterotrichida</taxon>
        <taxon>Stentoridae</taxon>
        <taxon>Stentor</taxon>
    </lineage>
</organism>
<accession>A0A1R2B1Y2</accession>
<dbReference type="Proteomes" id="UP000187209">
    <property type="component" value="Unassembled WGS sequence"/>
</dbReference>
<keyword evidence="1" id="KW-1133">Transmembrane helix</keyword>
<feature type="transmembrane region" description="Helical" evidence="1">
    <location>
        <begin position="114"/>
        <end position="131"/>
    </location>
</feature>
<dbReference type="AlphaFoldDB" id="A0A1R2B1Y2"/>
<keyword evidence="3" id="KW-1185">Reference proteome</keyword>
<evidence type="ECO:0000313" key="2">
    <source>
        <dbReference type="EMBL" id="OMJ70759.1"/>
    </source>
</evidence>
<proteinExistence type="predicted"/>
<evidence type="ECO:0000256" key="1">
    <source>
        <dbReference type="SAM" id="Phobius"/>
    </source>
</evidence>
<keyword evidence="1" id="KW-0812">Transmembrane</keyword>
<keyword evidence="1" id="KW-0472">Membrane</keyword>